<dbReference type="PANTHER" id="PTHR12773">
    <property type="entry name" value="UPF0315 PROTEIN-RELATED"/>
    <property type="match status" value="1"/>
</dbReference>
<dbReference type="InterPro" id="IPR039127">
    <property type="entry name" value="Trm112"/>
</dbReference>
<evidence type="ECO:0000313" key="3">
    <source>
        <dbReference type="EMBL" id="CAA2619101.1"/>
    </source>
</evidence>
<dbReference type="InterPro" id="IPR005651">
    <property type="entry name" value="Trm112-like"/>
</dbReference>
<sequence length="126" mass="14187">MRLLTHNMLACNVKGVVNGYPLRLEAEVVAERPADFNADFLRHIFARIDWKAFVGAARSLPEEHAVADLPEDAEPSMLASEDFLRRFHHALLELHVEKGALVCPETGRRFAIDKGIPNMLLNEDEV</sequence>
<dbReference type="SUPFAM" id="SSF158997">
    <property type="entry name" value="Trm112p-like"/>
    <property type="match status" value="1"/>
</dbReference>
<dbReference type="GO" id="GO:0030488">
    <property type="term" value="P:tRNA methylation"/>
    <property type="evidence" value="ECO:0007669"/>
    <property type="project" value="TreeGrafter"/>
</dbReference>
<dbReference type="PANTHER" id="PTHR12773:SF0">
    <property type="entry name" value="MULTIFUNCTIONAL METHYLTRANSFERASE SUBUNIT TRM112-LIKE PROTEIN"/>
    <property type="match status" value="1"/>
</dbReference>
<dbReference type="EMBL" id="LR746267">
    <property type="protein sequence ID" value="CAA7395110.1"/>
    <property type="molecule type" value="Genomic_DNA"/>
</dbReference>
<dbReference type="OrthoDB" id="2187549at2759"/>
<evidence type="ECO:0000256" key="1">
    <source>
        <dbReference type="ARBA" id="ARBA00007980"/>
    </source>
</evidence>
<dbReference type="EMBL" id="LR743591">
    <property type="protein sequence ID" value="CAA2619101.1"/>
    <property type="molecule type" value="Genomic_DNA"/>
</dbReference>
<comment type="subunit">
    <text evidence="2">Interacts with TRM9.</text>
</comment>
<dbReference type="FunFam" id="2.20.25.10:FF:000018">
    <property type="entry name" value="Multifunctional methyltransferase subunit TRM112-like B"/>
    <property type="match status" value="1"/>
</dbReference>
<evidence type="ECO:0000313" key="4">
    <source>
        <dbReference type="EMBL" id="CAA7395110.1"/>
    </source>
</evidence>
<keyword evidence="5" id="KW-1185">Reference proteome</keyword>
<dbReference type="GO" id="GO:0070476">
    <property type="term" value="P:rRNA (guanine-N7)-methylation"/>
    <property type="evidence" value="ECO:0007669"/>
    <property type="project" value="TreeGrafter"/>
</dbReference>
<reference evidence="3" key="1">
    <citation type="submission" date="2019-12" db="EMBL/GenBank/DDBJ databases">
        <authorList>
            <person name="Scholz U."/>
            <person name="Mascher M."/>
            <person name="Fiebig A."/>
        </authorList>
    </citation>
    <scope>NUCLEOTIDE SEQUENCE</scope>
</reference>
<dbReference type="CDD" id="cd21089">
    <property type="entry name" value="Trm112-like"/>
    <property type="match status" value="1"/>
</dbReference>
<organism evidence="3">
    <name type="scientific">Spirodela intermedia</name>
    <name type="common">Intermediate duckweed</name>
    <dbReference type="NCBI Taxonomy" id="51605"/>
    <lineage>
        <taxon>Eukaryota</taxon>
        <taxon>Viridiplantae</taxon>
        <taxon>Streptophyta</taxon>
        <taxon>Embryophyta</taxon>
        <taxon>Tracheophyta</taxon>
        <taxon>Spermatophyta</taxon>
        <taxon>Magnoliopsida</taxon>
        <taxon>Liliopsida</taxon>
        <taxon>Araceae</taxon>
        <taxon>Lemnoideae</taxon>
        <taxon>Spirodela</taxon>
    </lineage>
</organism>
<proteinExistence type="inferred from homology"/>
<evidence type="ECO:0000313" key="5">
    <source>
        <dbReference type="Proteomes" id="UP000663760"/>
    </source>
</evidence>
<dbReference type="Gene3D" id="2.20.25.10">
    <property type="match status" value="1"/>
</dbReference>
<dbReference type="Proteomes" id="UP000663760">
    <property type="component" value="Chromosome 4"/>
</dbReference>
<dbReference type="Pfam" id="PF03966">
    <property type="entry name" value="Trm112p"/>
    <property type="match status" value="1"/>
</dbReference>
<dbReference type="AlphaFoldDB" id="A0A7I8ILS2"/>
<dbReference type="GO" id="GO:0046982">
    <property type="term" value="F:protein heterodimerization activity"/>
    <property type="evidence" value="ECO:0007669"/>
    <property type="project" value="InterPro"/>
</dbReference>
<accession>A0A7I8ILS2</accession>
<comment type="similarity">
    <text evidence="1">Belongs to the TRM112 family.</text>
</comment>
<protein>
    <submittedName>
        <fullName evidence="3">Uncharacterized protein</fullName>
    </submittedName>
</protein>
<gene>
    <name evidence="3" type="ORF">SI7747_04005268</name>
    <name evidence="4" type="ORF">SI8410_04005771</name>
</gene>
<name>A0A7I8ILS2_SPIIN</name>
<evidence type="ECO:0000256" key="2">
    <source>
        <dbReference type="ARBA" id="ARBA00065633"/>
    </source>
</evidence>